<evidence type="ECO:0000313" key="1">
    <source>
        <dbReference type="EMBL" id="OTF80553.1"/>
    </source>
</evidence>
<dbReference type="AlphaFoldDB" id="A0A1Y3BL67"/>
<proteinExistence type="predicted"/>
<name>A0A1Y3BL67_EURMA</name>
<dbReference type="InterPro" id="IPR009003">
    <property type="entry name" value="Peptidase_S1_PA"/>
</dbReference>
<dbReference type="Gene3D" id="2.40.10.10">
    <property type="entry name" value="Trypsin-like serine proteases"/>
    <property type="match status" value="1"/>
</dbReference>
<feature type="non-terminal residue" evidence="1">
    <location>
        <position position="1"/>
    </location>
</feature>
<sequence length="112" mass="12849">GYGYPNKQEKRKLTKKQRYEITSKPIGVLHAIHIPVMNPNEKQADMVCRKHYQIYRSMETFCVGPDQSSSSLALYDGDRGSPLICPSLDGNYRVLGLMTYQLPMNEQDHLFP</sequence>
<organism evidence="1 2">
    <name type="scientific">Euroglyphus maynei</name>
    <name type="common">Mayne's house dust mite</name>
    <dbReference type="NCBI Taxonomy" id="6958"/>
    <lineage>
        <taxon>Eukaryota</taxon>
        <taxon>Metazoa</taxon>
        <taxon>Ecdysozoa</taxon>
        <taxon>Arthropoda</taxon>
        <taxon>Chelicerata</taxon>
        <taxon>Arachnida</taxon>
        <taxon>Acari</taxon>
        <taxon>Acariformes</taxon>
        <taxon>Sarcoptiformes</taxon>
        <taxon>Astigmata</taxon>
        <taxon>Psoroptidia</taxon>
        <taxon>Analgoidea</taxon>
        <taxon>Pyroglyphidae</taxon>
        <taxon>Pyroglyphinae</taxon>
        <taxon>Euroglyphus</taxon>
    </lineage>
</organism>
<dbReference type="EMBL" id="MUJZ01017766">
    <property type="protein sequence ID" value="OTF80553.1"/>
    <property type="molecule type" value="Genomic_DNA"/>
</dbReference>
<protein>
    <recommendedName>
        <fullName evidence="3">Peptidase S1 domain-containing protein</fullName>
    </recommendedName>
</protein>
<evidence type="ECO:0000313" key="2">
    <source>
        <dbReference type="Proteomes" id="UP000194236"/>
    </source>
</evidence>
<dbReference type="SUPFAM" id="SSF50494">
    <property type="entry name" value="Trypsin-like serine proteases"/>
    <property type="match status" value="1"/>
</dbReference>
<reference evidence="1 2" key="1">
    <citation type="submission" date="2017-03" db="EMBL/GenBank/DDBJ databases">
        <title>Genome Survey of Euroglyphus maynei.</title>
        <authorList>
            <person name="Arlian L.G."/>
            <person name="Morgan M.S."/>
            <person name="Rider S.D."/>
        </authorList>
    </citation>
    <scope>NUCLEOTIDE SEQUENCE [LARGE SCALE GENOMIC DNA]</scope>
    <source>
        <strain evidence="1">Arlian Lab</strain>
        <tissue evidence="1">Whole body</tissue>
    </source>
</reference>
<comment type="caution">
    <text evidence="1">The sequence shown here is derived from an EMBL/GenBank/DDBJ whole genome shotgun (WGS) entry which is preliminary data.</text>
</comment>
<feature type="non-terminal residue" evidence="1">
    <location>
        <position position="112"/>
    </location>
</feature>
<dbReference type="InterPro" id="IPR043504">
    <property type="entry name" value="Peptidase_S1_PA_chymotrypsin"/>
</dbReference>
<accession>A0A1Y3BL67</accession>
<dbReference type="Proteomes" id="UP000194236">
    <property type="component" value="Unassembled WGS sequence"/>
</dbReference>
<dbReference type="OrthoDB" id="10059102at2759"/>
<gene>
    <name evidence="1" type="ORF">BLA29_014133</name>
</gene>
<evidence type="ECO:0008006" key="3">
    <source>
        <dbReference type="Google" id="ProtNLM"/>
    </source>
</evidence>
<keyword evidence="2" id="KW-1185">Reference proteome</keyword>